<dbReference type="EMBL" id="JACCHT010000007">
    <property type="protein sequence ID" value="NYT28637.1"/>
    <property type="molecule type" value="Genomic_DNA"/>
</dbReference>
<evidence type="ECO:0000313" key="2">
    <source>
        <dbReference type="Proteomes" id="UP000568751"/>
    </source>
</evidence>
<evidence type="ECO:0000313" key="1">
    <source>
        <dbReference type="EMBL" id="NYT28637.1"/>
    </source>
</evidence>
<gene>
    <name evidence="1" type="ORF">H0A76_12740</name>
</gene>
<dbReference type="Proteomes" id="UP000568751">
    <property type="component" value="Unassembled WGS sequence"/>
</dbReference>
<organism evidence="1 2">
    <name type="scientific">Candidatus Thiodubiliella endoseptemdiera</name>
    <dbReference type="NCBI Taxonomy" id="2738886"/>
    <lineage>
        <taxon>Bacteria</taxon>
        <taxon>Pseudomonadati</taxon>
        <taxon>Pseudomonadota</taxon>
        <taxon>Gammaproteobacteria</taxon>
        <taxon>Candidatus Pseudothioglobaceae</taxon>
        <taxon>Candidatus Thiodubiliella</taxon>
    </lineage>
</organism>
<protein>
    <submittedName>
        <fullName evidence="1">Uncharacterized protein</fullName>
    </submittedName>
</protein>
<comment type="caution">
    <text evidence="1">The sequence shown here is derived from an EMBL/GenBank/DDBJ whole genome shotgun (WGS) entry which is preliminary data.</text>
</comment>
<sequence>MKIFNTIPELQTTLNHWEIKAENCICANKGGGYIGGICLLIRLKTEGGGGGGVFVIRRSLQSMVLVFIHARWRRI</sequence>
<proteinExistence type="predicted"/>
<name>A0A853F5I4_9GAMM</name>
<dbReference type="AlphaFoldDB" id="A0A853F5I4"/>
<accession>A0A853F5I4</accession>
<reference evidence="1 2" key="1">
    <citation type="submission" date="2020-05" db="EMBL/GenBank/DDBJ databases">
        <title>Horizontal transmission and recombination maintain forever young bacterial symbiont genomes.</title>
        <authorList>
            <person name="Russell S.L."/>
            <person name="Pepper-Tunick E."/>
            <person name="Svedberg J."/>
            <person name="Byrne A."/>
            <person name="Ruelas Castillo J."/>
            <person name="Vollmers C."/>
            <person name="Beinart R.A."/>
            <person name="Corbett-Detig R."/>
        </authorList>
    </citation>
    <scope>NUCLEOTIDE SEQUENCE [LARGE SCALE GENOMIC DNA]</scope>
    <source>
        <strain evidence="1">455</strain>
    </source>
</reference>